<reference evidence="3 4" key="1">
    <citation type="submission" date="2017-11" db="EMBL/GenBank/DDBJ databases">
        <title>De-novo sequencing of pomegranate (Punica granatum L.) genome.</title>
        <authorList>
            <person name="Akparov Z."/>
            <person name="Amiraslanov A."/>
            <person name="Hajiyeva S."/>
            <person name="Abbasov M."/>
            <person name="Kaur K."/>
            <person name="Hamwieh A."/>
            <person name="Solovyev V."/>
            <person name="Salamov A."/>
            <person name="Braich B."/>
            <person name="Kosarev P."/>
            <person name="Mahmoud A."/>
            <person name="Hajiyev E."/>
            <person name="Babayeva S."/>
            <person name="Izzatullayeva V."/>
            <person name="Mammadov A."/>
            <person name="Mammadov A."/>
            <person name="Sharifova S."/>
            <person name="Ojaghi J."/>
            <person name="Eynullazada K."/>
            <person name="Bayramov B."/>
            <person name="Abdulazimova A."/>
            <person name="Shahmuradov I."/>
        </authorList>
    </citation>
    <scope>NUCLEOTIDE SEQUENCE [LARGE SCALE GENOMIC DNA]</scope>
    <source>
        <strain evidence="4">cv. AG2017</strain>
        <tissue evidence="3">Leaf</tissue>
    </source>
</reference>
<evidence type="ECO:0000256" key="1">
    <source>
        <dbReference type="SAM" id="MobiDB-lite"/>
    </source>
</evidence>
<evidence type="ECO:0000313" key="3">
    <source>
        <dbReference type="EMBL" id="PKI34280.1"/>
    </source>
</evidence>
<feature type="compositionally biased region" description="Acidic residues" evidence="1">
    <location>
        <begin position="126"/>
        <end position="139"/>
    </location>
</feature>
<sequence>MEFSEFVALVAPSVLPSPYKSPYSEEQLRQIFKPFDRDRERTMNSCQTIIVVNHDRMSWHELKGRLDDFGYKEPKMMWYVLPNCSLGNGLREMNTYIEVGQMADLGVKFGHIDVYVEVDRKDDNAADEGGYDAYDEGDAGDQGGGDVHDDDVDGFTNWDEGGNDVMTMMKRMMIILSTIHLMTQIVLIRKST</sequence>
<dbReference type="EMBL" id="PGOL01006022">
    <property type="protein sequence ID" value="PKI34280.1"/>
    <property type="molecule type" value="Genomic_DNA"/>
</dbReference>
<dbReference type="Pfam" id="PF26130">
    <property type="entry name" value="PB1-like"/>
    <property type="match status" value="1"/>
</dbReference>
<keyword evidence="4" id="KW-1185">Reference proteome</keyword>
<organism evidence="3 4">
    <name type="scientific">Punica granatum</name>
    <name type="common">Pomegranate</name>
    <dbReference type="NCBI Taxonomy" id="22663"/>
    <lineage>
        <taxon>Eukaryota</taxon>
        <taxon>Viridiplantae</taxon>
        <taxon>Streptophyta</taxon>
        <taxon>Embryophyta</taxon>
        <taxon>Tracheophyta</taxon>
        <taxon>Spermatophyta</taxon>
        <taxon>Magnoliopsida</taxon>
        <taxon>eudicotyledons</taxon>
        <taxon>Gunneridae</taxon>
        <taxon>Pentapetalae</taxon>
        <taxon>rosids</taxon>
        <taxon>malvids</taxon>
        <taxon>Myrtales</taxon>
        <taxon>Lythraceae</taxon>
        <taxon>Punica</taxon>
    </lineage>
</organism>
<evidence type="ECO:0000313" key="4">
    <source>
        <dbReference type="Proteomes" id="UP000233551"/>
    </source>
</evidence>
<gene>
    <name evidence="3" type="ORF">CRG98_045331</name>
</gene>
<dbReference type="AlphaFoldDB" id="A0A2I0HS35"/>
<protein>
    <recommendedName>
        <fullName evidence="2">PB1-like domain-containing protein</fullName>
    </recommendedName>
</protein>
<dbReference type="Proteomes" id="UP000233551">
    <property type="component" value="Unassembled WGS sequence"/>
</dbReference>
<feature type="region of interest" description="Disordered" evidence="1">
    <location>
        <begin position="126"/>
        <end position="150"/>
    </location>
</feature>
<dbReference type="InterPro" id="IPR058594">
    <property type="entry name" value="PB1-like_dom_pln"/>
</dbReference>
<name>A0A2I0HS35_PUNGR</name>
<comment type="caution">
    <text evidence="3">The sequence shown here is derived from an EMBL/GenBank/DDBJ whole genome shotgun (WGS) entry which is preliminary data.</text>
</comment>
<feature type="domain" description="PB1-like" evidence="2">
    <location>
        <begin position="50"/>
        <end position="117"/>
    </location>
</feature>
<accession>A0A2I0HS35</accession>
<evidence type="ECO:0000259" key="2">
    <source>
        <dbReference type="Pfam" id="PF26130"/>
    </source>
</evidence>
<proteinExistence type="predicted"/>